<proteinExistence type="predicted"/>
<organism evidence="2 3">
    <name type="scientific">Magallana gigas</name>
    <name type="common">Pacific oyster</name>
    <name type="synonym">Crassostrea gigas</name>
    <dbReference type="NCBI Taxonomy" id="29159"/>
    <lineage>
        <taxon>Eukaryota</taxon>
        <taxon>Metazoa</taxon>
        <taxon>Spiralia</taxon>
        <taxon>Lophotrochozoa</taxon>
        <taxon>Mollusca</taxon>
        <taxon>Bivalvia</taxon>
        <taxon>Autobranchia</taxon>
        <taxon>Pteriomorphia</taxon>
        <taxon>Ostreida</taxon>
        <taxon>Ostreoidea</taxon>
        <taxon>Ostreidae</taxon>
        <taxon>Magallana</taxon>
    </lineage>
</organism>
<feature type="region of interest" description="Disordered" evidence="1">
    <location>
        <begin position="153"/>
        <end position="177"/>
    </location>
</feature>
<dbReference type="EnsemblMetazoa" id="G26182.2">
    <property type="protein sequence ID" value="G26182.2:cds"/>
    <property type="gene ID" value="G26182"/>
</dbReference>
<dbReference type="AlphaFoldDB" id="A0A8W8L2X1"/>
<reference evidence="2" key="1">
    <citation type="submission" date="2022-08" db="UniProtKB">
        <authorList>
            <consortium name="EnsemblMetazoa"/>
        </authorList>
    </citation>
    <scope>IDENTIFICATION</scope>
    <source>
        <strain evidence="2">05x7-T-G4-1.051#20</strain>
    </source>
</reference>
<name>A0A8W8L2X1_MAGGI</name>
<accession>A0A8W8L2X1</accession>
<evidence type="ECO:0000256" key="1">
    <source>
        <dbReference type="SAM" id="MobiDB-lite"/>
    </source>
</evidence>
<evidence type="ECO:0000313" key="2">
    <source>
        <dbReference type="EnsemblMetazoa" id="G26182.2:cds"/>
    </source>
</evidence>
<protein>
    <submittedName>
        <fullName evidence="2">Uncharacterized protein</fullName>
    </submittedName>
</protein>
<dbReference type="Proteomes" id="UP000005408">
    <property type="component" value="Unassembled WGS sequence"/>
</dbReference>
<sequence length="177" mass="20608">MAFAIGNVRMEVQDKTRVVTVPNHPVAKLMYYLDCVCDALQIDRPDSEDIEELRNYQNYQYLSEQQRTELMVLCTMLSPDVLLDKVFFQNDEMCGELGNKFYEIGMISNKILVSSSIVIGGQTRNIKCIMAFQMSWLRNNYVEPMQTMARQLEEAEENQRKRESQARKRNKSSCVIL</sequence>
<feature type="compositionally biased region" description="Basic and acidic residues" evidence="1">
    <location>
        <begin position="153"/>
        <end position="166"/>
    </location>
</feature>
<keyword evidence="3" id="KW-1185">Reference proteome</keyword>
<evidence type="ECO:0000313" key="3">
    <source>
        <dbReference type="Proteomes" id="UP000005408"/>
    </source>
</evidence>